<keyword evidence="1" id="KW-0732">Signal</keyword>
<comment type="caution">
    <text evidence="2">The sequence shown here is derived from an EMBL/GenBank/DDBJ whole genome shotgun (WGS) entry which is preliminary data.</text>
</comment>
<evidence type="ECO:0000313" key="2">
    <source>
        <dbReference type="EMBL" id="KAH7353580.1"/>
    </source>
</evidence>
<protein>
    <submittedName>
        <fullName evidence="2">Uncharacterized protein</fullName>
    </submittedName>
</protein>
<organism evidence="2 3">
    <name type="scientific">Plectosphaerella cucumerina</name>
    <dbReference type="NCBI Taxonomy" id="40658"/>
    <lineage>
        <taxon>Eukaryota</taxon>
        <taxon>Fungi</taxon>
        <taxon>Dikarya</taxon>
        <taxon>Ascomycota</taxon>
        <taxon>Pezizomycotina</taxon>
        <taxon>Sordariomycetes</taxon>
        <taxon>Hypocreomycetidae</taxon>
        <taxon>Glomerellales</taxon>
        <taxon>Plectosphaerellaceae</taxon>
        <taxon>Plectosphaerella</taxon>
    </lineage>
</organism>
<name>A0A8K0T823_9PEZI</name>
<sequence>MISSNFLILCLATAASAVPALMSRSGEADEFTVLPSLKTGEFLVNNENGWEVISSDAYAAMLKAENITIGRPPIDHDLMKIDDDEEDVNGTDTSLAKRQCSVTAMLITRTDRFSDWDMQMSPIVSARNRDATISVTQTYTVTDTLTVSGSFSPTVITNWLTGQVGASVSRSWATATAITVGGTVASGNTGAMVVNAWKTRRYGEVRQGCIGSQRVVATFMSDTYESGAYRGVSWIRGPISLCERPGFLNRVPRCQGGGFLE</sequence>
<accession>A0A8K0T823</accession>
<dbReference type="EMBL" id="JAGPXD010000005">
    <property type="protein sequence ID" value="KAH7353580.1"/>
    <property type="molecule type" value="Genomic_DNA"/>
</dbReference>
<proteinExistence type="predicted"/>
<evidence type="ECO:0000256" key="1">
    <source>
        <dbReference type="SAM" id="SignalP"/>
    </source>
</evidence>
<keyword evidence="3" id="KW-1185">Reference proteome</keyword>
<feature type="signal peptide" evidence="1">
    <location>
        <begin position="1"/>
        <end position="17"/>
    </location>
</feature>
<evidence type="ECO:0000313" key="3">
    <source>
        <dbReference type="Proteomes" id="UP000813385"/>
    </source>
</evidence>
<dbReference type="Proteomes" id="UP000813385">
    <property type="component" value="Unassembled WGS sequence"/>
</dbReference>
<feature type="chain" id="PRO_5035427666" evidence="1">
    <location>
        <begin position="18"/>
        <end position="261"/>
    </location>
</feature>
<dbReference type="OrthoDB" id="4831122at2759"/>
<reference evidence="2" key="1">
    <citation type="journal article" date="2021" name="Nat. Commun.">
        <title>Genetic determinants of endophytism in the Arabidopsis root mycobiome.</title>
        <authorList>
            <person name="Mesny F."/>
            <person name="Miyauchi S."/>
            <person name="Thiergart T."/>
            <person name="Pickel B."/>
            <person name="Atanasova L."/>
            <person name="Karlsson M."/>
            <person name="Huettel B."/>
            <person name="Barry K.W."/>
            <person name="Haridas S."/>
            <person name="Chen C."/>
            <person name="Bauer D."/>
            <person name="Andreopoulos W."/>
            <person name="Pangilinan J."/>
            <person name="LaButti K."/>
            <person name="Riley R."/>
            <person name="Lipzen A."/>
            <person name="Clum A."/>
            <person name="Drula E."/>
            <person name="Henrissat B."/>
            <person name="Kohler A."/>
            <person name="Grigoriev I.V."/>
            <person name="Martin F.M."/>
            <person name="Hacquard S."/>
        </authorList>
    </citation>
    <scope>NUCLEOTIDE SEQUENCE</scope>
    <source>
        <strain evidence="2">MPI-CAGE-AT-0016</strain>
    </source>
</reference>
<gene>
    <name evidence="2" type="ORF">B0T11DRAFT_331503</name>
</gene>
<dbReference type="AlphaFoldDB" id="A0A8K0T823"/>